<dbReference type="GO" id="GO:0009279">
    <property type="term" value="C:cell outer membrane"/>
    <property type="evidence" value="ECO:0007669"/>
    <property type="project" value="UniProtKB-SubCell"/>
</dbReference>
<dbReference type="InterPro" id="IPR013686">
    <property type="entry name" value="Polypept-transport_assoc_ShlB"/>
</dbReference>
<dbReference type="GO" id="GO:0006811">
    <property type="term" value="P:monoatomic ion transport"/>
    <property type="evidence" value="ECO:0007669"/>
    <property type="project" value="UniProtKB-KW"/>
</dbReference>
<feature type="domain" description="Haemolysin activator HlyB C-terminal" evidence="9">
    <location>
        <begin position="219"/>
        <end position="537"/>
    </location>
</feature>
<dbReference type="PANTHER" id="PTHR34597:SF3">
    <property type="entry name" value="OUTER MEMBRANE TRANSPORTER CDIB"/>
    <property type="match status" value="1"/>
</dbReference>
<keyword evidence="7" id="KW-0998">Cell outer membrane</keyword>
<sequence length="574" mass="63322">MRLACIVPVLIAFAGASTGAQTLRADLLDAQHIQRQQQQQQFLESRLPSADVTPLVPDIPATDRSRYPVETPCFPINEVMLTGDSAARFAWALDAALAPGNAPGHLPSPIGQCLGAQGIELLASQVQNSIMAAGYITSRVMVEPQNIGAGQLVLSLIPGRVHEIRFTDASDTRARRWNALPIRQGNVLNLRDIEQGLENFRRLPTVQADIQIAPASEPGQSDLLINWKQSRPARLMVTLDDAGSKSTGRYQGNMALSLDHLLTLNDLFYVSHTRSLGSSAGGARQAKDSALHYSIPFGYWLFSVNGSRFTYRQPVAGINESYVYSGRSRRLDLTLSRQVYRDARRKFSVYAKAWARQSRNFIEDTEIAIQQRRMAGWEAGFNHREYLGSATLDLGLSYRRGTGAGNARRAPEELFDEGTSRPRIWRASANVSVPFSIGQQPVRYTGTWQAQWNKTPLIAQDQFSIGGRYTVRGFSGEYVLMADRGWFLRNELAFPLSRLGLARHEVFAGVDAGHVSGQHARQLLGHSLVGSVIGVRGNLFGQVQYEFFLGKPLSKPRGFKTPSTTGGFSISFSI</sequence>
<dbReference type="GO" id="GO:0046819">
    <property type="term" value="P:protein secretion by the type V secretion system"/>
    <property type="evidence" value="ECO:0007669"/>
    <property type="project" value="TreeGrafter"/>
</dbReference>
<evidence type="ECO:0000256" key="8">
    <source>
        <dbReference type="SAM" id="SignalP"/>
    </source>
</evidence>
<dbReference type="FunFam" id="2.40.160.50:FF:000009">
    <property type="entry name" value="Putative hemolysin activator protein"/>
    <property type="match status" value="1"/>
</dbReference>
<dbReference type="Pfam" id="PF17287">
    <property type="entry name" value="POTRA_3"/>
    <property type="match status" value="1"/>
</dbReference>
<evidence type="ECO:0000256" key="2">
    <source>
        <dbReference type="ARBA" id="ARBA00009055"/>
    </source>
</evidence>
<keyword evidence="6" id="KW-0472">Membrane</keyword>
<dbReference type="Gene3D" id="2.40.160.50">
    <property type="entry name" value="membrane protein fhac: a member of the omp85/tpsb transporter family"/>
    <property type="match status" value="1"/>
</dbReference>
<organism evidence="12 13">
    <name type="scientific">Advenella kashmirensis (strain DSM 17095 / LMG 22695 / WT001)</name>
    <name type="common">Tetrathiobacter kashmirensis</name>
    <dbReference type="NCBI Taxonomy" id="1036672"/>
    <lineage>
        <taxon>Bacteria</taxon>
        <taxon>Pseudomonadati</taxon>
        <taxon>Pseudomonadota</taxon>
        <taxon>Betaproteobacteria</taxon>
        <taxon>Burkholderiales</taxon>
        <taxon>Alcaligenaceae</taxon>
    </lineage>
</organism>
<gene>
    <name evidence="12" type="ordered locus">TKWG_21485</name>
</gene>
<protein>
    <submittedName>
        <fullName evidence="12">Hemolysin activation/secretion protein</fullName>
    </submittedName>
</protein>
<evidence type="ECO:0000259" key="9">
    <source>
        <dbReference type="Pfam" id="PF03865"/>
    </source>
</evidence>
<keyword evidence="13" id="KW-1185">Reference proteome</keyword>
<accession>I3UG48</accession>
<evidence type="ECO:0000259" key="10">
    <source>
        <dbReference type="Pfam" id="PF08479"/>
    </source>
</evidence>
<evidence type="ECO:0000256" key="4">
    <source>
        <dbReference type="ARBA" id="ARBA00022692"/>
    </source>
</evidence>
<proteinExistence type="inferred from homology"/>
<keyword evidence="3" id="KW-1134">Transmembrane beta strand</keyword>
<dbReference type="STRING" id="1036672.TKWG_21485"/>
<dbReference type="GO" id="GO:0008320">
    <property type="term" value="F:protein transmembrane transporter activity"/>
    <property type="evidence" value="ECO:0007669"/>
    <property type="project" value="TreeGrafter"/>
</dbReference>
<dbReference type="Pfam" id="PF03865">
    <property type="entry name" value="ShlB"/>
    <property type="match status" value="1"/>
</dbReference>
<dbReference type="Gene3D" id="3.10.20.310">
    <property type="entry name" value="membrane protein fhac"/>
    <property type="match status" value="1"/>
</dbReference>
<evidence type="ECO:0000313" key="13">
    <source>
        <dbReference type="Proteomes" id="UP000005267"/>
    </source>
</evidence>
<dbReference type="EMBL" id="CP003555">
    <property type="protein sequence ID" value="AFK63986.1"/>
    <property type="molecule type" value="Genomic_DNA"/>
</dbReference>
<feature type="domain" description="Polypeptide-transport-associated ShlB-type" evidence="10">
    <location>
        <begin position="110"/>
        <end position="159"/>
    </location>
</feature>
<keyword evidence="5" id="KW-0813">Transport</keyword>
<feature type="signal peptide" evidence="8">
    <location>
        <begin position="1"/>
        <end position="20"/>
    </location>
</feature>
<dbReference type="HOGENOM" id="CLU_020581_2_0_4"/>
<comment type="similarity">
    <text evidence="2">Belongs to the TPS (TC 1.B.20) family.</text>
</comment>
<evidence type="ECO:0000256" key="7">
    <source>
        <dbReference type="ARBA" id="ARBA00023237"/>
    </source>
</evidence>
<dbReference type="InterPro" id="IPR027282">
    <property type="entry name" value="TPS"/>
</dbReference>
<reference evidence="12 13" key="1">
    <citation type="journal article" date="2011" name="J. Bacteriol.">
        <title>Whole-genome shotgun sequencing of the sulfur-oxidizing chemoautotroph Tetrathiobacter kashmirensis.</title>
        <authorList>
            <person name="Ghosh W."/>
            <person name="George A."/>
            <person name="Agarwal A."/>
            <person name="Raj P."/>
            <person name="Alam M."/>
            <person name="Pyne P."/>
            <person name="Das Gupta S.K."/>
        </authorList>
    </citation>
    <scope>NUCLEOTIDE SEQUENCE [LARGE SCALE GENOMIC DNA]</scope>
    <source>
        <strain evidence="12 13">WT001</strain>
    </source>
</reference>
<evidence type="ECO:0000259" key="11">
    <source>
        <dbReference type="Pfam" id="PF17287"/>
    </source>
</evidence>
<reference evidence="13" key="2">
    <citation type="journal article" date="2013" name="PLoS ONE">
        <title>Genome implosion elicits host-confinement in Alcaligenaceae: evidence from the comparative genomics of Tetrathiobacter kashmirensis, a pathogen in the making.</title>
        <authorList>
            <person name="Ghosh W."/>
            <person name="Alam M."/>
            <person name="Roy C."/>
            <person name="Pyne P."/>
            <person name="George A."/>
            <person name="Chakraborty R."/>
            <person name="Majumder S."/>
            <person name="Agarwal A."/>
            <person name="Chakraborty S."/>
            <person name="Majumdar S."/>
            <person name="Gupta S.K."/>
        </authorList>
    </citation>
    <scope>NUCLEOTIDE SEQUENCE [LARGE SCALE GENOMIC DNA]</scope>
    <source>
        <strain evidence="13">WT001</strain>
    </source>
</reference>
<evidence type="ECO:0000256" key="6">
    <source>
        <dbReference type="ARBA" id="ARBA00023136"/>
    </source>
</evidence>
<keyword evidence="5" id="KW-0406">Ion transport</keyword>
<dbReference type="GO" id="GO:0098046">
    <property type="term" value="C:type V protein secretion system complex"/>
    <property type="evidence" value="ECO:0007669"/>
    <property type="project" value="TreeGrafter"/>
</dbReference>
<dbReference type="Pfam" id="PF08479">
    <property type="entry name" value="POTRA_2"/>
    <property type="match status" value="1"/>
</dbReference>
<evidence type="ECO:0000256" key="1">
    <source>
        <dbReference type="ARBA" id="ARBA00004442"/>
    </source>
</evidence>
<name>I3UG48_ADVKW</name>
<dbReference type="Proteomes" id="UP000005267">
    <property type="component" value="Chromosome"/>
</dbReference>
<keyword evidence="4" id="KW-0812">Transmembrane</keyword>
<dbReference type="InterPro" id="IPR005565">
    <property type="entry name" value="Hemolysn_activator_HlyB_C"/>
</dbReference>
<evidence type="ECO:0000256" key="3">
    <source>
        <dbReference type="ARBA" id="ARBA00022452"/>
    </source>
</evidence>
<dbReference type="AlphaFoldDB" id="I3UG48"/>
<feature type="domain" description="ShlB POTRA" evidence="11">
    <location>
        <begin position="160"/>
        <end position="214"/>
    </location>
</feature>
<evidence type="ECO:0000313" key="12">
    <source>
        <dbReference type="EMBL" id="AFK63986.1"/>
    </source>
</evidence>
<comment type="subcellular location">
    <subcellularLocation>
        <location evidence="1">Cell outer membrane</location>
    </subcellularLocation>
</comment>
<dbReference type="PIRSF" id="PIRSF029745">
    <property type="entry name" value="FhaC"/>
    <property type="match status" value="1"/>
</dbReference>
<dbReference type="InterPro" id="IPR051544">
    <property type="entry name" value="TPS_OM_transporter"/>
</dbReference>
<dbReference type="KEGG" id="aka:TKWG_21485"/>
<dbReference type="PANTHER" id="PTHR34597">
    <property type="entry name" value="SLR1661 PROTEIN"/>
    <property type="match status" value="1"/>
</dbReference>
<dbReference type="InterPro" id="IPR035251">
    <property type="entry name" value="ShlB_POTRA"/>
</dbReference>
<keyword evidence="8" id="KW-0732">Signal</keyword>
<evidence type="ECO:0000256" key="5">
    <source>
        <dbReference type="ARBA" id="ARBA00023065"/>
    </source>
</evidence>
<feature type="chain" id="PRO_5003680289" evidence="8">
    <location>
        <begin position="21"/>
        <end position="574"/>
    </location>
</feature>